<keyword evidence="1 5" id="KW-0812">Transmembrane</keyword>
<feature type="transmembrane region" description="Helical" evidence="5">
    <location>
        <begin position="283"/>
        <end position="305"/>
    </location>
</feature>
<dbReference type="RefSeq" id="WP_422920324.1">
    <property type="nucleotide sequence ID" value="NZ_JAMZEJ010000007.1"/>
</dbReference>
<feature type="transmembrane region" description="Helical" evidence="5">
    <location>
        <begin position="404"/>
        <end position="425"/>
    </location>
</feature>
<dbReference type="Gene3D" id="1.20.1720.10">
    <property type="entry name" value="Multidrug resistance protein D"/>
    <property type="match status" value="1"/>
</dbReference>
<proteinExistence type="predicted"/>
<name>A0ABT1VZ05_9PROT</name>
<feature type="transmembrane region" description="Helical" evidence="5">
    <location>
        <begin position="136"/>
        <end position="160"/>
    </location>
</feature>
<feature type="region of interest" description="Disordered" evidence="4">
    <location>
        <begin position="1"/>
        <end position="37"/>
    </location>
</feature>
<evidence type="ECO:0000256" key="5">
    <source>
        <dbReference type="SAM" id="Phobius"/>
    </source>
</evidence>
<keyword evidence="2 5" id="KW-1133">Transmembrane helix</keyword>
<feature type="transmembrane region" description="Helical" evidence="5">
    <location>
        <begin position="172"/>
        <end position="190"/>
    </location>
</feature>
<evidence type="ECO:0000256" key="3">
    <source>
        <dbReference type="ARBA" id="ARBA00023136"/>
    </source>
</evidence>
<gene>
    <name evidence="7" type="ORF">NFI88_12085</name>
</gene>
<feature type="transmembrane region" description="Helical" evidence="5">
    <location>
        <begin position="76"/>
        <end position="99"/>
    </location>
</feature>
<feature type="transmembrane region" description="Helical" evidence="5">
    <location>
        <begin position="251"/>
        <end position="271"/>
    </location>
</feature>
<dbReference type="SUPFAM" id="SSF103473">
    <property type="entry name" value="MFS general substrate transporter"/>
    <property type="match status" value="1"/>
</dbReference>
<keyword evidence="8" id="KW-1185">Reference proteome</keyword>
<feature type="compositionally biased region" description="Low complexity" evidence="4">
    <location>
        <begin position="16"/>
        <end position="29"/>
    </location>
</feature>
<dbReference type="PANTHER" id="PTHR23539">
    <property type="entry name" value="MFS TRANSPORTER"/>
    <property type="match status" value="1"/>
</dbReference>
<dbReference type="InterPro" id="IPR011701">
    <property type="entry name" value="MFS"/>
</dbReference>
<evidence type="ECO:0000313" key="8">
    <source>
        <dbReference type="Proteomes" id="UP001524547"/>
    </source>
</evidence>
<dbReference type="PANTHER" id="PTHR23539:SF1">
    <property type="entry name" value="MAJOR FACILITATOR SUPERFAMILY (MFS) PROFILE DOMAIN-CONTAINING PROTEIN"/>
    <property type="match status" value="1"/>
</dbReference>
<keyword evidence="3 5" id="KW-0472">Membrane</keyword>
<feature type="transmembrane region" description="Helical" evidence="5">
    <location>
        <begin position="375"/>
        <end position="398"/>
    </location>
</feature>
<dbReference type="InterPro" id="IPR036259">
    <property type="entry name" value="MFS_trans_sf"/>
</dbReference>
<protein>
    <submittedName>
        <fullName evidence="7">MFS transporter</fullName>
    </submittedName>
</protein>
<comment type="caution">
    <text evidence="7">The sequence shown here is derived from an EMBL/GenBank/DDBJ whole genome shotgun (WGS) entry which is preliminary data.</text>
</comment>
<dbReference type="CDD" id="cd06174">
    <property type="entry name" value="MFS"/>
    <property type="match status" value="1"/>
</dbReference>
<evidence type="ECO:0000259" key="6">
    <source>
        <dbReference type="PROSITE" id="PS50850"/>
    </source>
</evidence>
<dbReference type="PROSITE" id="PS50850">
    <property type="entry name" value="MFS"/>
    <property type="match status" value="1"/>
</dbReference>
<sequence length="448" mass="45612">MGDAIGASADVAPSRTSCSTATGTTKSSAGGNGTRPSSRSLLGLDSVTFLMADVRDGVGPYLSVFLSADRHWQPGAIGVAMAASHVAAAICQVPAGLLVDSSRFKRTLISVSGLLVGLGCLLIVLSHGFWPVVAAQALLGAASAVIPPAIAALSLGIVGRRLLPSRISRNESFNHAGSFVAAGLAGAFGQYLSTNWIFYLVCAFAVASAAAAALIRPNEIDHELARGGESPDNRCEPIPIRSLFGRPGVRAFLVTCFLFHFGNAAMLPFAGQVLAKTHPGIDTVALSACIICAQAVMVAVAWTVGRVMKSGIGRKPIFAVALAILPVRGVLFSFTTNPVGVVAIQLLDGVAAGIFGVIAVIIASDLTSGTGRFNLMQGLTALAVGIGGSMSTIVGGYVVQWFGFPAGFLLLAAIAAAALGFFFVFMPETGHGSAGDEAGTEALAATEP</sequence>
<accession>A0ABT1VZ05</accession>
<organism evidence="7 8">
    <name type="scientific">Rhizosaccharibacter radicis</name>
    <dbReference type="NCBI Taxonomy" id="2782605"/>
    <lineage>
        <taxon>Bacteria</taxon>
        <taxon>Pseudomonadati</taxon>
        <taxon>Pseudomonadota</taxon>
        <taxon>Alphaproteobacteria</taxon>
        <taxon>Acetobacterales</taxon>
        <taxon>Acetobacteraceae</taxon>
        <taxon>Rhizosaccharibacter</taxon>
    </lineage>
</organism>
<feature type="transmembrane region" description="Helical" evidence="5">
    <location>
        <begin position="196"/>
        <end position="215"/>
    </location>
</feature>
<feature type="domain" description="Major facilitator superfamily (MFS) profile" evidence="6">
    <location>
        <begin position="248"/>
        <end position="448"/>
    </location>
</feature>
<dbReference type="Gene3D" id="1.20.1250.20">
    <property type="entry name" value="MFS general substrate transporter like domains"/>
    <property type="match status" value="1"/>
</dbReference>
<evidence type="ECO:0000256" key="1">
    <source>
        <dbReference type="ARBA" id="ARBA00022692"/>
    </source>
</evidence>
<evidence type="ECO:0000313" key="7">
    <source>
        <dbReference type="EMBL" id="MCQ8241576.1"/>
    </source>
</evidence>
<evidence type="ECO:0000256" key="2">
    <source>
        <dbReference type="ARBA" id="ARBA00022989"/>
    </source>
</evidence>
<dbReference type="Pfam" id="PF07690">
    <property type="entry name" value="MFS_1"/>
    <property type="match status" value="1"/>
</dbReference>
<feature type="transmembrane region" description="Helical" evidence="5">
    <location>
        <begin position="317"/>
        <end position="336"/>
    </location>
</feature>
<feature type="transmembrane region" description="Helical" evidence="5">
    <location>
        <begin position="111"/>
        <end position="130"/>
    </location>
</feature>
<reference evidence="7 8" key="1">
    <citation type="submission" date="2022-06" db="EMBL/GenBank/DDBJ databases">
        <title>Rhizosaccharibacter gen. nov. sp. nov. KSS12, endophytic bacteria isolated from sugarcane.</title>
        <authorList>
            <person name="Pitiwittayakul N."/>
        </authorList>
    </citation>
    <scope>NUCLEOTIDE SEQUENCE [LARGE SCALE GENOMIC DNA]</scope>
    <source>
        <strain evidence="7 8">KSS12</strain>
    </source>
</reference>
<dbReference type="InterPro" id="IPR020846">
    <property type="entry name" value="MFS_dom"/>
</dbReference>
<feature type="transmembrane region" description="Helical" evidence="5">
    <location>
        <begin position="342"/>
        <end position="363"/>
    </location>
</feature>
<dbReference type="Proteomes" id="UP001524547">
    <property type="component" value="Unassembled WGS sequence"/>
</dbReference>
<evidence type="ECO:0000256" key="4">
    <source>
        <dbReference type="SAM" id="MobiDB-lite"/>
    </source>
</evidence>
<dbReference type="EMBL" id="JAMZEJ010000007">
    <property type="protein sequence ID" value="MCQ8241576.1"/>
    <property type="molecule type" value="Genomic_DNA"/>
</dbReference>